<evidence type="ECO:0000313" key="1">
    <source>
        <dbReference type="EMBL" id="KAL1513645.1"/>
    </source>
</evidence>
<evidence type="ECO:0000313" key="2">
    <source>
        <dbReference type="Proteomes" id="UP001566132"/>
    </source>
</evidence>
<name>A0ABD1F7S3_HYPHA</name>
<comment type="caution">
    <text evidence="1">The sequence shown here is derived from an EMBL/GenBank/DDBJ whole genome shotgun (WGS) entry which is preliminary data.</text>
</comment>
<sequence>MNKFNEKQVLELTIDEIKGFDLNSLKNIWPIYEAKEKEVLLKFEKIQSKKNKTDYTRNGLQIKMSDLNHSLHKQELIFKDLIKRRKDAMQEFHKVTTMCTYYQQQISNFLNEVNVASGTHINQKSKGPKTPLMGPHPFLKNKSVKSSQLESCDANFLKFNKKLSSIKDLHISK</sequence>
<reference evidence="1 2" key="1">
    <citation type="submission" date="2024-05" db="EMBL/GenBank/DDBJ databases">
        <title>Genetic variation in Jamaican populations of the coffee berry borer (Hypothenemus hampei).</title>
        <authorList>
            <person name="Errbii M."/>
            <person name="Myrie A."/>
        </authorList>
    </citation>
    <scope>NUCLEOTIDE SEQUENCE [LARGE SCALE GENOMIC DNA]</scope>
    <source>
        <strain evidence="1">JA-Hopewell-2020-01-JO</strain>
        <tissue evidence="1">Whole body</tissue>
    </source>
</reference>
<protein>
    <submittedName>
        <fullName evidence="1">Uncharacterized protein</fullName>
    </submittedName>
</protein>
<dbReference type="AlphaFoldDB" id="A0ABD1F7S3"/>
<organism evidence="1 2">
    <name type="scientific">Hypothenemus hampei</name>
    <name type="common">Coffee berry borer</name>
    <dbReference type="NCBI Taxonomy" id="57062"/>
    <lineage>
        <taxon>Eukaryota</taxon>
        <taxon>Metazoa</taxon>
        <taxon>Ecdysozoa</taxon>
        <taxon>Arthropoda</taxon>
        <taxon>Hexapoda</taxon>
        <taxon>Insecta</taxon>
        <taxon>Pterygota</taxon>
        <taxon>Neoptera</taxon>
        <taxon>Endopterygota</taxon>
        <taxon>Coleoptera</taxon>
        <taxon>Polyphaga</taxon>
        <taxon>Cucujiformia</taxon>
        <taxon>Curculionidae</taxon>
        <taxon>Scolytinae</taxon>
        <taxon>Hypothenemus</taxon>
    </lineage>
</organism>
<gene>
    <name evidence="1" type="ORF">ABEB36_003033</name>
</gene>
<dbReference type="EMBL" id="JBDJPC010000002">
    <property type="protein sequence ID" value="KAL1513645.1"/>
    <property type="molecule type" value="Genomic_DNA"/>
</dbReference>
<proteinExistence type="predicted"/>
<keyword evidence="2" id="KW-1185">Reference proteome</keyword>
<accession>A0ABD1F7S3</accession>
<dbReference type="Proteomes" id="UP001566132">
    <property type="component" value="Unassembled WGS sequence"/>
</dbReference>